<reference evidence="2" key="1">
    <citation type="journal article" date="2023" name="G3 (Bethesda)">
        <title>A reference genome for the long-term kleptoplast-retaining sea slug Elysia crispata morphotype clarki.</title>
        <authorList>
            <person name="Eastman K.E."/>
            <person name="Pendleton A.L."/>
            <person name="Shaikh M.A."/>
            <person name="Suttiyut T."/>
            <person name="Ogas R."/>
            <person name="Tomko P."/>
            <person name="Gavelis G."/>
            <person name="Widhalm J.R."/>
            <person name="Wisecaver J.H."/>
        </authorList>
    </citation>
    <scope>NUCLEOTIDE SEQUENCE</scope>
    <source>
        <strain evidence="2">ECLA1</strain>
    </source>
</reference>
<feature type="compositionally biased region" description="Basic and acidic residues" evidence="1">
    <location>
        <begin position="90"/>
        <end position="99"/>
    </location>
</feature>
<dbReference type="Proteomes" id="UP001283361">
    <property type="component" value="Unassembled WGS sequence"/>
</dbReference>
<dbReference type="AlphaFoldDB" id="A0AAE0XPY6"/>
<evidence type="ECO:0000313" key="2">
    <source>
        <dbReference type="EMBL" id="KAK3701160.1"/>
    </source>
</evidence>
<feature type="region of interest" description="Disordered" evidence="1">
    <location>
        <begin position="76"/>
        <end position="99"/>
    </location>
</feature>
<organism evidence="2 3">
    <name type="scientific">Elysia crispata</name>
    <name type="common">lettuce slug</name>
    <dbReference type="NCBI Taxonomy" id="231223"/>
    <lineage>
        <taxon>Eukaryota</taxon>
        <taxon>Metazoa</taxon>
        <taxon>Spiralia</taxon>
        <taxon>Lophotrochozoa</taxon>
        <taxon>Mollusca</taxon>
        <taxon>Gastropoda</taxon>
        <taxon>Heterobranchia</taxon>
        <taxon>Euthyneura</taxon>
        <taxon>Panpulmonata</taxon>
        <taxon>Sacoglossa</taxon>
        <taxon>Placobranchoidea</taxon>
        <taxon>Plakobranchidae</taxon>
        <taxon>Elysia</taxon>
    </lineage>
</organism>
<proteinExistence type="predicted"/>
<evidence type="ECO:0000313" key="3">
    <source>
        <dbReference type="Proteomes" id="UP001283361"/>
    </source>
</evidence>
<feature type="region of interest" description="Disordered" evidence="1">
    <location>
        <begin position="1"/>
        <end position="41"/>
    </location>
</feature>
<comment type="caution">
    <text evidence="2">The sequence shown here is derived from an EMBL/GenBank/DDBJ whole genome shotgun (WGS) entry which is preliminary data.</text>
</comment>
<accession>A0AAE0XPY6</accession>
<feature type="compositionally biased region" description="Polar residues" evidence="1">
    <location>
        <begin position="1"/>
        <end position="12"/>
    </location>
</feature>
<dbReference type="EMBL" id="JAWDGP010007897">
    <property type="protein sequence ID" value="KAK3701160.1"/>
    <property type="molecule type" value="Genomic_DNA"/>
</dbReference>
<keyword evidence="3" id="KW-1185">Reference proteome</keyword>
<sequence length="99" mass="10874">MSPGQSNHNSSKGTDDQRPSPQGAGTTSRDGGASGQQMEPLVVTVESREMPYGAGISEQNVYDFSYHCSRILRDEREKDSTVEEEGSVPVKERQRQVQS</sequence>
<gene>
    <name evidence="2" type="ORF">RRG08_029632</name>
</gene>
<feature type="compositionally biased region" description="Polar residues" evidence="1">
    <location>
        <begin position="19"/>
        <end position="29"/>
    </location>
</feature>
<protein>
    <submittedName>
        <fullName evidence="2">Uncharacterized protein</fullName>
    </submittedName>
</protein>
<name>A0AAE0XPY6_9GAST</name>
<evidence type="ECO:0000256" key="1">
    <source>
        <dbReference type="SAM" id="MobiDB-lite"/>
    </source>
</evidence>